<dbReference type="PROSITE" id="PS50249">
    <property type="entry name" value="MPN"/>
    <property type="match status" value="1"/>
</dbReference>
<dbReference type="Pfam" id="PF14464">
    <property type="entry name" value="Prok-JAB"/>
    <property type="match status" value="1"/>
</dbReference>
<evidence type="ECO:0000259" key="6">
    <source>
        <dbReference type="PROSITE" id="PS50249"/>
    </source>
</evidence>
<evidence type="ECO:0000313" key="8">
    <source>
        <dbReference type="Proteomes" id="UP001629462"/>
    </source>
</evidence>
<organism evidence="7 8">
    <name type="scientific">Caballeronia jiangsuensis</name>
    <dbReference type="NCBI Taxonomy" id="1458357"/>
    <lineage>
        <taxon>Bacteria</taxon>
        <taxon>Pseudomonadati</taxon>
        <taxon>Pseudomonadota</taxon>
        <taxon>Betaproteobacteria</taxon>
        <taxon>Burkholderiales</taxon>
        <taxon>Burkholderiaceae</taxon>
        <taxon>Caballeronia</taxon>
    </lineage>
</organism>
<comment type="caution">
    <text evidence="7">The sequence shown here is derived from an EMBL/GenBank/DDBJ whole genome shotgun (WGS) entry which is preliminary data.</text>
</comment>
<keyword evidence="4" id="KW-0862">Zinc</keyword>
<dbReference type="EMBL" id="JAQQDB010000038">
    <property type="protein sequence ID" value="MFM0521683.1"/>
    <property type="molecule type" value="Genomic_DNA"/>
</dbReference>
<dbReference type="RefSeq" id="WP_250484789.1">
    <property type="nucleotide sequence ID" value="NZ_JAQQDB010000038.1"/>
</dbReference>
<dbReference type="Proteomes" id="UP001629462">
    <property type="component" value="Unassembled WGS sequence"/>
</dbReference>
<evidence type="ECO:0000256" key="3">
    <source>
        <dbReference type="ARBA" id="ARBA00022801"/>
    </source>
</evidence>
<evidence type="ECO:0000256" key="1">
    <source>
        <dbReference type="ARBA" id="ARBA00022670"/>
    </source>
</evidence>
<sequence length="172" mass="18934">MSKLSIAYRLPGACWSLEFSEPALQAMLDHAQYSRLSKESVGQLFVRNLKRDAHLIEAATILTPTRDASARVTFSTARAMDKRESFYSKRLHCIGLWHTHPEPSPVPSADDCALAREHALAARPHLGGIVFVIVGTAPRLKVFASGLTTEVPCVRLPAMASSAQTYDRYRGV</sequence>
<gene>
    <name evidence="7" type="ORF">PQR08_30090</name>
</gene>
<evidence type="ECO:0000313" key="7">
    <source>
        <dbReference type="EMBL" id="MFM0521683.1"/>
    </source>
</evidence>
<keyword evidence="5" id="KW-0482">Metalloprotease</keyword>
<feature type="domain" description="MPN" evidence="6">
    <location>
        <begin position="17"/>
        <end position="149"/>
    </location>
</feature>
<dbReference type="InterPro" id="IPR037518">
    <property type="entry name" value="MPN"/>
</dbReference>
<accession>A0ABW9CUX6</accession>
<keyword evidence="3" id="KW-0378">Hydrolase</keyword>
<reference evidence="7 8" key="1">
    <citation type="journal article" date="2024" name="Chem. Sci.">
        <title>Discovery of megapolipeptins by genome mining of a Burkholderiales bacteria collection.</title>
        <authorList>
            <person name="Paulo B.S."/>
            <person name="Recchia M.J.J."/>
            <person name="Lee S."/>
            <person name="Fergusson C.H."/>
            <person name="Romanowski S.B."/>
            <person name="Hernandez A."/>
            <person name="Krull N."/>
            <person name="Liu D.Y."/>
            <person name="Cavanagh H."/>
            <person name="Bos A."/>
            <person name="Gray C.A."/>
            <person name="Murphy B.T."/>
            <person name="Linington R.G."/>
            <person name="Eustaquio A.S."/>
        </authorList>
    </citation>
    <scope>NUCLEOTIDE SEQUENCE [LARGE SCALE GENOMIC DNA]</scope>
    <source>
        <strain evidence="7 8">RL17-374-BIF-D</strain>
    </source>
</reference>
<evidence type="ECO:0000256" key="2">
    <source>
        <dbReference type="ARBA" id="ARBA00022723"/>
    </source>
</evidence>
<dbReference type="InterPro" id="IPR028090">
    <property type="entry name" value="JAB_dom_prok"/>
</dbReference>
<proteinExistence type="predicted"/>
<name>A0ABW9CUX6_9BURK</name>
<keyword evidence="2" id="KW-0479">Metal-binding</keyword>
<evidence type="ECO:0000256" key="4">
    <source>
        <dbReference type="ARBA" id="ARBA00022833"/>
    </source>
</evidence>
<keyword evidence="8" id="KW-1185">Reference proteome</keyword>
<dbReference type="SUPFAM" id="SSF102712">
    <property type="entry name" value="JAB1/MPN domain"/>
    <property type="match status" value="1"/>
</dbReference>
<dbReference type="Gene3D" id="3.40.140.10">
    <property type="entry name" value="Cytidine Deaminase, domain 2"/>
    <property type="match status" value="1"/>
</dbReference>
<evidence type="ECO:0000256" key="5">
    <source>
        <dbReference type="ARBA" id="ARBA00023049"/>
    </source>
</evidence>
<keyword evidence="1" id="KW-0645">Protease</keyword>
<protein>
    <submittedName>
        <fullName evidence="7">Mov34/MPN/PAD-1 family protein</fullName>
    </submittedName>
</protein>